<protein>
    <submittedName>
        <fullName evidence="2">Uncharacterized protein</fullName>
    </submittedName>
</protein>
<organism evidence="2 3">
    <name type="scientific">Candidatus Curtissbacteria bacterium RIFCSPLOWO2_01_FULL_42_50</name>
    <dbReference type="NCBI Taxonomy" id="1797730"/>
    <lineage>
        <taxon>Bacteria</taxon>
        <taxon>Candidatus Curtissiibacteriota</taxon>
    </lineage>
</organism>
<reference evidence="2 3" key="1">
    <citation type="journal article" date="2016" name="Nat. Commun.">
        <title>Thousands of microbial genomes shed light on interconnected biogeochemical processes in an aquifer system.</title>
        <authorList>
            <person name="Anantharaman K."/>
            <person name="Brown C.T."/>
            <person name="Hug L.A."/>
            <person name="Sharon I."/>
            <person name="Castelle C.J."/>
            <person name="Probst A.J."/>
            <person name="Thomas B.C."/>
            <person name="Singh A."/>
            <person name="Wilkins M.J."/>
            <person name="Karaoz U."/>
            <person name="Brodie E.L."/>
            <person name="Williams K.H."/>
            <person name="Hubbard S.S."/>
            <person name="Banfield J.F."/>
        </authorList>
    </citation>
    <scope>NUCLEOTIDE SEQUENCE [LARGE SCALE GENOMIC DNA]</scope>
</reference>
<feature type="transmembrane region" description="Helical" evidence="1">
    <location>
        <begin position="590"/>
        <end position="615"/>
    </location>
</feature>
<dbReference type="AlphaFoldDB" id="A0A1F5H6A4"/>
<feature type="transmembrane region" description="Helical" evidence="1">
    <location>
        <begin position="676"/>
        <end position="697"/>
    </location>
</feature>
<proteinExistence type="predicted"/>
<keyword evidence="1" id="KW-1133">Transmembrane helix</keyword>
<evidence type="ECO:0000313" key="3">
    <source>
        <dbReference type="Proteomes" id="UP000177039"/>
    </source>
</evidence>
<keyword evidence="1" id="KW-0472">Membrane</keyword>
<name>A0A1F5H6A4_9BACT</name>
<dbReference type="Proteomes" id="UP000177039">
    <property type="component" value="Unassembled WGS sequence"/>
</dbReference>
<evidence type="ECO:0000313" key="2">
    <source>
        <dbReference type="EMBL" id="OGD99575.1"/>
    </source>
</evidence>
<gene>
    <name evidence="2" type="ORF">A3B54_02385</name>
</gene>
<accession>A0A1F5H6A4</accession>
<feature type="transmembrane region" description="Helical" evidence="1">
    <location>
        <begin position="621"/>
        <end position="642"/>
    </location>
</feature>
<dbReference type="EMBL" id="MFBT01000013">
    <property type="protein sequence ID" value="OGD99575.1"/>
    <property type="molecule type" value="Genomic_DNA"/>
</dbReference>
<evidence type="ECO:0000256" key="1">
    <source>
        <dbReference type="SAM" id="Phobius"/>
    </source>
</evidence>
<feature type="transmembrane region" description="Helical" evidence="1">
    <location>
        <begin position="775"/>
        <end position="798"/>
    </location>
</feature>
<feature type="transmembrane region" description="Helical" evidence="1">
    <location>
        <begin position="562"/>
        <end position="583"/>
    </location>
</feature>
<comment type="caution">
    <text evidence="2">The sequence shown here is derived from an EMBL/GenBank/DDBJ whole genome shotgun (WGS) entry which is preliminary data.</text>
</comment>
<feature type="transmembrane region" description="Helical" evidence="1">
    <location>
        <begin position="649"/>
        <end position="670"/>
    </location>
</feature>
<feature type="transmembrane region" description="Helical" evidence="1">
    <location>
        <begin position="840"/>
        <end position="867"/>
    </location>
</feature>
<feature type="transmembrane region" description="Helical" evidence="1">
    <location>
        <begin position="804"/>
        <end position="828"/>
    </location>
</feature>
<feature type="transmembrane region" description="Helical" evidence="1">
    <location>
        <begin position="704"/>
        <end position="729"/>
    </location>
</feature>
<sequence>MPAEAAAKLDTALFLKAVTWSIDYLLDPKRGNGKKLPGLKELQKQFTGLELISADEIDTWIYSRFKTTDLQKIVGDQQKIKEVIDEISQKLETPRESAVPRLTGEDLTAAKAAKGRPSALGVLAELEAIEPILRKHQQETAVKLTSALTPQVQTLITSLGIKDIPQDQLAKISEEIANEVTRETLENIPKIADLAQTQDVITDSVIQTLIADPDLGPAISKSFPAKNPDKTLPPEIQLNEEKLIQKVTPITSQIAESLKPQLEKSAVLGSLTELSTFRKPSQETLNTISDNVKQIIETSAPLATPQSQEILKASLGTYLVTYLDEFASQIPKISPTTIPSFEDLQKYKEIAHNKATAKIGTAISQNESVKRVGLQIGYGNLTAPLATNLRLAPPKVLPEQKFRLPTGSGLVLSSDKNLSDAQLALLAHDQEWLNRELKKTTLEAGNFKKKMSLTNRERKIYLTSRIKLAKLQKAQELALKKPKRASAFRNIFRDRLALLQATYSAQSFWEYRLDYFRPQTIINSPCFGPRAAFTSIAPGSLSFFGKINPGFRFSVTSLAPSFGMGIAPAGVIGFTPAGIVLGIGHKIRNIAGAVLGGLGLFFLALGQAAFTGFLIGATIGATIGLGVGIGICVALGPFGLLAAPVVIPLSMFTGGVVGGTAGGAIALGLFTGSPTAVTAGIGVGVGGTTGAVVGGILGSAFGPLGTFVGVIAGAYIGSFIGGALGYVIGHYVLSAIGAIGTGAAIGFILGGPIGAAIGAGIGWLATGGLIQIKNFFAGTTSVATGTTSGIIGTIGGFFTGAASTVWGGITAAAGGALGFLSGAANFVIGLTGLAPSTALAAVPVVGGISAVAIGGTIIGIVTATTFFNPEADLPTAIAPPGETPFFTVTKSATPNRLENNQLPADITFFITLTAKEKGLTGLQITDELKVQAKNGNFTVTQDKNGNLISPPCADTIPETLAANATWSCQFTITADTQAGHDFSDSVVANTVTVTATPESEPTITGNTTATVVIGNPPTICGIIERQGPWSSTENNNIDEICKDLDQSPQAVSLLQNAGTIYLIRVSDGSLGSGVCGTVNGGNRITVACNMTPTSFAKYVIIHEMGHVLGNYNTGIYNNFIGIYNQEGLMPTYPFPPQEITWGVASESFAEMISDYVVSKTHSFNPRSWSGYPGGAWVNPGPGWTTFKNDRPVHYNFAKTQIFGGVEY</sequence>
<keyword evidence="1" id="KW-0812">Transmembrane</keyword>
<feature type="transmembrane region" description="Helical" evidence="1">
    <location>
        <begin position="735"/>
        <end position="763"/>
    </location>
</feature>